<evidence type="ECO:0000259" key="7">
    <source>
        <dbReference type="PROSITE" id="PS51805"/>
    </source>
</evidence>
<dbReference type="GO" id="GO:0042393">
    <property type="term" value="F:histone binding"/>
    <property type="evidence" value="ECO:0007669"/>
    <property type="project" value="TreeGrafter"/>
</dbReference>
<dbReference type="OrthoDB" id="20839at2759"/>
<name>A0A4C2A5R3_EUMVA</name>
<evidence type="ECO:0000313" key="8">
    <source>
        <dbReference type="EMBL" id="GBP95438.1"/>
    </source>
</evidence>
<evidence type="ECO:0000256" key="1">
    <source>
        <dbReference type="ARBA" id="ARBA00022723"/>
    </source>
</evidence>
<dbReference type="GO" id="GO:0006357">
    <property type="term" value="P:regulation of transcription by RNA polymerase II"/>
    <property type="evidence" value="ECO:0007669"/>
    <property type="project" value="TreeGrafter"/>
</dbReference>
<evidence type="ECO:0000256" key="3">
    <source>
        <dbReference type="ARBA" id="ARBA00022833"/>
    </source>
</evidence>
<feature type="transmembrane region" description="Helical" evidence="5">
    <location>
        <begin position="159"/>
        <end position="182"/>
    </location>
</feature>
<comment type="caution">
    <text evidence="8">The sequence shown here is derived from an EMBL/GenBank/DDBJ whole genome shotgun (WGS) entry which is preliminary data.</text>
</comment>
<dbReference type="FunFam" id="3.30.40.10:FF:000053">
    <property type="entry name" value="protein AF-10 isoform X2"/>
    <property type="match status" value="1"/>
</dbReference>
<dbReference type="PROSITE" id="PS51805">
    <property type="entry name" value="EPHD"/>
    <property type="match status" value="1"/>
</dbReference>
<evidence type="ECO:0000259" key="6">
    <source>
        <dbReference type="PROSITE" id="PS50016"/>
    </source>
</evidence>
<dbReference type="InterPro" id="IPR050701">
    <property type="entry name" value="Histone_Mod_Regulator"/>
</dbReference>
<dbReference type="AlphaFoldDB" id="A0A4C2A5R3"/>
<evidence type="ECO:0000256" key="5">
    <source>
        <dbReference type="SAM" id="Phobius"/>
    </source>
</evidence>
<accession>A0A4C2A5R3</accession>
<evidence type="ECO:0000256" key="2">
    <source>
        <dbReference type="ARBA" id="ARBA00022771"/>
    </source>
</evidence>
<dbReference type="STRING" id="151549.A0A4C2A5R3"/>
<evidence type="ECO:0000256" key="4">
    <source>
        <dbReference type="PROSITE-ProRule" id="PRU00146"/>
    </source>
</evidence>
<dbReference type="PANTHER" id="PTHR13793:SF164">
    <property type="entry name" value="ALHAMBRA, ISOFORM P"/>
    <property type="match status" value="1"/>
</dbReference>
<feature type="domain" description="PHD-type" evidence="7">
    <location>
        <begin position="64"/>
        <end position="109"/>
    </location>
</feature>
<keyword evidence="2 4" id="KW-0863">Zinc-finger</keyword>
<dbReference type="GO" id="GO:0031491">
    <property type="term" value="F:nucleosome binding"/>
    <property type="evidence" value="ECO:0007669"/>
    <property type="project" value="TreeGrafter"/>
</dbReference>
<feature type="domain" description="PHD-type" evidence="6">
    <location>
        <begin position="7"/>
        <end position="59"/>
    </location>
</feature>
<dbReference type="GO" id="GO:0008270">
    <property type="term" value="F:zinc ion binding"/>
    <property type="evidence" value="ECO:0007669"/>
    <property type="project" value="UniProtKB-KW"/>
</dbReference>
<organism evidence="8 9">
    <name type="scientific">Eumeta variegata</name>
    <name type="common">Bagworm moth</name>
    <name type="synonym">Eumeta japonica</name>
    <dbReference type="NCBI Taxonomy" id="151549"/>
    <lineage>
        <taxon>Eukaryota</taxon>
        <taxon>Metazoa</taxon>
        <taxon>Ecdysozoa</taxon>
        <taxon>Arthropoda</taxon>
        <taxon>Hexapoda</taxon>
        <taxon>Insecta</taxon>
        <taxon>Pterygota</taxon>
        <taxon>Neoptera</taxon>
        <taxon>Endopterygota</taxon>
        <taxon>Lepidoptera</taxon>
        <taxon>Glossata</taxon>
        <taxon>Ditrysia</taxon>
        <taxon>Tineoidea</taxon>
        <taxon>Psychidae</taxon>
        <taxon>Oiketicinae</taxon>
        <taxon>Eumeta</taxon>
    </lineage>
</organism>
<keyword evidence="3" id="KW-0862">Zinc</keyword>
<keyword evidence="5" id="KW-0472">Membrane</keyword>
<dbReference type="InterPro" id="IPR049781">
    <property type="entry name" value="AF10/AF17_PHD"/>
</dbReference>
<dbReference type="CDD" id="cd15574">
    <property type="entry name" value="PHD_AF10_AF17"/>
    <property type="match status" value="1"/>
</dbReference>
<keyword evidence="9" id="KW-1185">Reference proteome</keyword>
<dbReference type="InterPro" id="IPR019787">
    <property type="entry name" value="Znf_PHD-finger"/>
</dbReference>
<dbReference type="InterPro" id="IPR013083">
    <property type="entry name" value="Znf_RING/FYVE/PHD"/>
</dbReference>
<dbReference type="PANTHER" id="PTHR13793">
    <property type="entry name" value="PHD FINGER PROTEINS"/>
    <property type="match status" value="1"/>
</dbReference>
<sequence length="199" mass="22619">MKEKEMLGGCCVCSDERGWPDNPLVYCDGNGCSVAVHQACYGIVTVPTGPWYCRKCESPDIKGRVRCELCPSKSGALKRSDTGGWAHVVCALYIPEVRFGNVTSMEPIVLRLIPPERYNKQLHINTYDIIFDYGILANKGVVVLWEKSLETPDASESFWILYLSYPGLLLFIVIWDFIRFVVSCNGYEQRHLLPREHHE</sequence>
<dbReference type="InterPro" id="IPR001965">
    <property type="entry name" value="Znf_PHD"/>
</dbReference>
<dbReference type="Gene3D" id="3.30.40.10">
    <property type="entry name" value="Zinc/RING finger domain, C3HC4 (zinc finger)"/>
    <property type="match status" value="1"/>
</dbReference>
<dbReference type="Proteomes" id="UP000299102">
    <property type="component" value="Unassembled WGS sequence"/>
</dbReference>
<dbReference type="SUPFAM" id="SSF57903">
    <property type="entry name" value="FYVE/PHD zinc finger"/>
    <property type="match status" value="1"/>
</dbReference>
<dbReference type="PROSITE" id="PS01359">
    <property type="entry name" value="ZF_PHD_1"/>
    <property type="match status" value="1"/>
</dbReference>
<protein>
    <submittedName>
        <fullName evidence="8">Protein AF-10</fullName>
    </submittedName>
</protein>
<dbReference type="InterPro" id="IPR034732">
    <property type="entry name" value="EPHD"/>
</dbReference>
<dbReference type="SMART" id="SM00249">
    <property type="entry name" value="PHD"/>
    <property type="match status" value="1"/>
</dbReference>
<dbReference type="InterPro" id="IPR019786">
    <property type="entry name" value="Zinc_finger_PHD-type_CS"/>
</dbReference>
<keyword evidence="5" id="KW-0812">Transmembrane</keyword>
<keyword evidence="5" id="KW-1133">Transmembrane helix</keyword>
<dbReference type="InterPro" id="IPR011011">
    <property type="entry name" value="Znf_FYVE_PHD"/>
</dbReference>
<dbReference type="GO" id="GO:0005634">
    <property type="term" value="C:nucleus"/>
    <property type="evidence" value="ECO:0007669"/>
    <property type="project" value="TreeGrafter"/>
</dbReference>
<reference evidence="8 9" key="1">
    <citation type="journal article" date="2019" name="Commun. Biol.">
        <title>The bagworm genome reveals a unique fibroin gene that provides high tensile strength.</title>
        <authorList>
            <person name="Kono N."/>
            <person name="Nakamura H."/>
            <person name="Ohtoshi R."/>
            <person name="Tomita M."/>
            <person name="Numata K."/>
            <person name="Arakawa K."/>
        </authorList>
    </citation>
    <scope>NUCLEOTIDE SEQUENCE [LARGE SCALE GENOMIC DNA]</scope>
</reference>
<keyword evidence="1" id="KW-0479">Metal-binding</keyword>
<dbReference type="Pfam" id="PF13832">
    <property type="entry name" value="zf-HC5HC2H_2"/>
    <property type="match status" value="1"/>
</dbReference>
<proteinExistence type="predicted"/>
<dbReference type="Pfam" id="PF13831">
    <property type="entry name" value="PHD_2"/>
    <property type="match status" value="1"/>
</dbReference>
<gene>
    <name evidence="8" type="primary">Mllt10</name>
    <name evidence="8" type="ORF">EVAR_68461_1</name>
</gene>
<evidence type="ECO:0000313" key="9">
    <source>
        <dbReference type="Proteomes" id="UP000299102"/>
    </source>
</evidence>
<dbReference type="EMBL" id="BGZK01002630">
    <property type="protein sequence ID" value="GBP95438.1"/>
    <property type="molecule type" value="Genomic_DNA"/>
</dbReference>
<dbReference type="PROSITE" id="PS50016">
    <property type="entry name" value="ZF_PHD_2"/>
    <property type="match status" value="1"/>
</dbReference>